<dbReference type="InterPro" id="IPR005828">
    <property type="entry name" value="MFS_sugar_transport-like"/>
</dbReference>
<organism evidence="7 8">
    <name type="scientific">Thalassiosira oceanica</name>
    <name type="common">Marine diatom</name>
    <dbReference type="NCBI Taxonomy" id="159749"/>
    <lineage>
        <taxon>Eukaryota</taxon>
        <taxon>Sar</taxon>
        <taxon>Stramenopiles</taxon>
        <taxon>Ochrophyta</taxon>
        <taxon>Bacillariophyta</taxon>
        <taxon>Coscinodiscophyceae</taxon>
        <taxon>Thalassiosirophycidae</taxon>
        <taxon>Thalassiosirales</taxon>
        <taxon>Thalassiosiraceae</taxon>
        <taxon>Thalassiosira</taxon>
    </lineage>
</organism>
<dbReference type="eggNOG" id="KOG0252">
    <property type="taxonomic scope" value="Eukaryota"/>
</dbReference>
<keyword evidence="3 6" id="KW-1133">Transmembrane helix</keyword>
<feature type="transmembrane region" description="Helical" evidence="6">
    <location>
        <begin position="93"/>
        <end position="115"/>
    </location>
</feature>
<comment type="caution">
    <text evidence="7">The sequence shown here is derived from an EMBL/GenBank/DDBJ whole genome shotgun (WGS) entry which is preliminary data.</text>
</comment>
<evidence type="ECO:0000256" key="1">
    <source>
        <dbReference type="ARBA" id="ARBA00004141"/>
    </source>
</evidence>
<protein>
    <recommendedName>
        <fullName evidence="9">Major facilitator superfamily (MFS) profile domain-containing protein</fullName>
    </recommendedName>
</protein>
<dbReference type="EMBL" id="AGNL01047367">
    <property type="protein sequence ID" value="EJK47077.1"/>
    <property type="molecule type" value="Genomic_DNA"/>
</dbReference>
<evidence type="ECO:0000256" key="4">
    <source>
        <dbReference type="ARBA" id="ARBA00023136"/>
    </source>
</evidence>
<dbReference type="GO" id="GO:0016020">
    <property type="term" value="C:membrane"/>
    <property type="evidence" value="ECO:0007669"/>
    <property type="project" value="UniProtKB-SubCell"/>
</dbReference>
<name>K0RK48_THAOC</name>
<gene>
    <name evidence="7" type="ORF">THAOC_34228</name>
</gene>
<feature type="region of interest" description="Disordered" evidence="5">
    <location>
        <begin position="159"/>
        <end position="200"/>
    </location>
</feature>
<dbReference type="Pfam" id="PF00083">
    <property type="entry name" value="Sugar_tr"/>
    <property type="match status" value="2"/>
</dbReference>
<dbReference type="PANTHER" id="PTHR24064">
    <property type="entry name" value="SOLUTE CARRIER FAMILY 22 MEMBER"/>
    <property type="match status" value="1"/>
</dbReference>
<dbReference type="Proteomes" id="UP000266841">
    <property type="component" value="Unassembled WGS sequence"/>
</dbReference>
<keyword evidence="4 6" id="KW-0472">Membrane</keyword>
<feature type="transmembrane region" description="Helical" evidence="6">
    <location>
        <begin position="66"/>
        <end position="86"/>
    </location>
</feature>
<feature type="transmembrane region" description="Helical" evidence="6">
    <location>
        <begin position="12"/>
        <end position="34"/>
    </location>
</feature>
<dbReference type="SUPFAM" id="SSF103473">
    <property type="entry name" value="MFS general substrate transporter"/>
    <property type="match status" value="2"/>
</dbReference>
<proteinExistence type="predicted"/>
<keyword evidence="2 6" id="KW-0812">Transmembrane</keyword>
<sequence length="666" mass="73019">MVATSNPERGILSALWHGLGLFGESYILFSVGVLRPIWEKLYPLCFDEFDTSQCYTRGGYQSYQSITYSAVVGIMIGMVAIGALATKVGRRRGSILTAAMMSGGSALLTLCSLFLSGSPSALFPCMSISFFFFGIGVGGEYPLSASSASERALLKLKQRQDEEKSLGANSNRKMRRLLSGADDSSGGTTPRAANSSRDAAPWKTLEEWKVSANEVRGDNRALTPVTEDYGQTIPTSPTNTTRDTIDSLSSYNAKYRTKGREVLLVFSCQGLGIFMNSLVLTLLLATTRTSGDNAGDDDNLNDESDYQPSTLVNIWRITYAVGTAVLIYVFVSRLSHLAESEVWLNDKAQREEDKIERDLKQTKSGDKGSYFGPYERQINKSYSGKEPVINHTMSSITMRSDFDQLGSTNVESGCCGGALTKLSDGKMILLLRHYGVRLFGTSAVWLLWDVSFYGNKLFQSTFLLALAGENASLAQITGASAVNSFVALLGYYASAYIIDDPDCGRLTLQQLGLAITGILFLVCGKLSDQLSSAWLIIIYFGSSFFGQCGPNCTTFLIPAEAFPTEMRSLCHGISASCGKLGALIAAIMFHLVDEHDLFLCSAYSSFAACAVSFLTIPETTSLDLFEIDKQWRLILDERQNEYEGPATDPRHLSFWERNQARMCFWK</sequence>
<accession>K0RK48</accession>
<dbReference type="InterPro" id="IPR036259">
    <property type="entry name" value="MFS_trans_sf"/>
</dbReference>
<comment type="subcellular location">
    <subcellularLocation>
        <location evidence="1">Membrane</location>
        <topology evidence="1">Multi-pass membrane protein</topology>
    </subcellularLocation>
</comment>
<feature type="transmembrane region" description="Helical" evidence="6">
    <location>
        <begin position="473"/>
        <end position="494"/>
    </location>
</feature>
<evidence type="ECO:0000313" key="7">
    <source>
        <dbReference type="EMBL" id="EJK47077.1"/>
    </source>
</evidence>
<dbReference type="OrthoDB" id="433512at2759"/>
<dbReference type="Gene3D" id="1.20.1250.20">
    <property type="entry name" value="MFS general substrate transporter like domains"/>
    <property type="match status" value="3"/>
</dbReference>
<keyword evidence="8" id="KW-1185">Reference proteome</keyword>
<feature type="transmembrane region" description="Helical" evidence="6">
    <location>
        <begin position="262"/>
        <end position="285"/>
    </location>
</feature>
<evidence type="ECO:0000256" key="3">
    <source>
        <dbReference type="ARBA" id="ARBA00022989"/>
    </source>
</evidence>
<evidence type="ECO:0008006" key="9">
    <source>
        <dbReference type="Google" id="ProtNLM"/>
    </source>
</evidence>
<feature type="compositionally biased region" description="Polar residues" evidence="5">
    <location>
        <begin position="185"/>
        <end position="197"/>
    </location>
</feature>
<evidence type="ECO:0000256" key="6">
    <source>
        <dbReference type="SAM" id="Phobius"/>
    </source>
</evidence>
<feature type="transmembrane region" description="Helical" evidence="6">
    <location>
        <begin position="434"/>
        <end position="453"/>
    </location>
</feature>
<dbReference type="OMA" id="PDGVYWA"/>
<evidence type="ECO:0000256" key="5">
    <source>
        <dbReference type="SAM" id="MobiDB-lite"/>
    </source>
</evidence>
<evidence type="ECO:0000313" key="8">
    <source>
        <dbReference type="Proteomes" id="UP000266841"/>
    </source>
</evidence>
<reference evidence="7 8" key="1">
    <citation type="journal article" date="2012" name="Genome Biol.">
        <title>Genome and low-iron response of an oceanic diatom adapted to chronic iron limitation.</title>
        <authorList>
            <person name="Lommer M."/>
            <person name="Specht M."/>
            <person name="Roy A.S."/>
            <person name="Kraemer L."/>
            <person name="Andreson R."/>
            <person name="Gutowska M.A."/>
            <person name="Wolf J."/>
            <person name="Bergner S.V."/>
            <person name="Schilhabel M.B."/>
            <person name="Klostermeier U.C."/>
            <person name="Beiko R.G."/>
            <person name="Rosenstiel P."/>
            <person name="Hippler M."/>
            <person name="Laroche J."/>
        </authorList>
    </citation>
    <scope>NUCLEOTIDE SEQUENCE [LARGE SCALE GENOMIC DNA]</scope>
    <source>
        <strain evidence="7 8">CCMP1005</strain>
    </source>
</reference>
<dbReference type="GO" id="GO:0022857">
    <property type="term" value="F:transmembrane transporter activity"/>
    <property type="evidence" value="ECO:0007669"/>
    <property type="project" value="InterPro"/>
</dbReference>
<evidence type="ECO:0000256" key="2">
    <source>
        <dbReference type="ARBA" id="ARBA00022692"/>
    </source>
</evidence>
<feature type="transmembrane region" description="Helical" evidence="6">
    <location>
        <begin position="314"/>
        <end position="331"/>
    </location>
</feature>
<feature type="transmembrane region" description="Helical" evidence="6">
    <location>
        <begin position="121"/>
        <end position="143"/>
    </location>
</feature>
<dbReference type="AlphaFoldDB" id="K0RK48"/>